<dbReference type="OrthoDB" id="8708570at2"/>
<proteinExistence type="predicted"/>
<protein>
    <submittedName>
        <fullName evidence="1">Uncharacterized protein</fullName>
    </submittedName>
</protein>
<keyword evidence="2" id="KW-1185">Reference proteome</keyword>
<dbReference type="AlphaFoldDB" id="A0A6L6QAG1"/>
<sequence>MSHPASQAGKPLQRPASAECRTLLADGRIATITASRRPRGGRADVKCVAPGAAAVAARMQQVVRLARHTEARFDSREQVVLSLDATPADGDRGWELAAVLADRMVRGLWQPPAAVVAACGWSDAWHQGTAITGDGSTVAALARALPDALIASGVAKEFTALPAVVAVPHLGVLSGHTDPCALVSSARAWFPLYSGGAHDTLAWVEVAVTPLPIEAQGTDEEETIAAPGLNVAAQLAVRQVLAAARHFDGRALGRWRTVVRFSETRFQGNSYELALVMADRLARGREFVPRGRLIATGCSAAWHTGRVDPVQELAAKLALIARQGRTGDRILLPEGNIAVNDADITSVAAAIREQGATVARIARIGMI</sequence>
<evidence type="ECO:0000313" key="2">
    <source>
        <dbReference type="Proteomes" id="UP000484015"/>
    </source>
</evidence>
<reference evidence="1 2" key="1">
    <citation type="submission" date="2019-11" db="EMBL/GenBank/DDBJ databases">
        <title>Type strains purchased from KCTC, JCM and DSMZ.</title>
        <authorList>
            <person name="Lu H."/>
        </authorList>
    </citation>
    <scope>NUCLEOTIDE SEQUENCE [LARGE SCALE GENOMIC DNA]</scope>
    <source>
        <strain evidence="1 2">KCTC 42409</strain>
    </source>
</reference>
<organism evidence="1 2">
    <name type="scientific">Pseudoduganella ginsengisoli</name>
    <dbReference type="NCBI Taxonomy" id="1462440"/>
    <lineage>
        <taxon>Bacteria</taxon>
        <taxon>Pseudomonadati</taxon>
        <taxon>Pseudomonadota</taxon>
        <taxon>Betaproteobacteria</taxon>
        <taxon>Burkholderiales</taxon>
        <taxon>Oxalobacteraceae</taxon>
        <taxon>Telluria group</taxon>
        <taxon>Pseudoduganella</taxon>
    </lineage>
</organism>
<dbReference type="Proteomes" id="UP000484015">
    <property type="component" value="Unassembled WGS sequence"/>
</dbReference>
<accession>A0A6L6QAG1</accession>
<name>A0A6L6QAG1_9BURK</name>
<dbReference type="EMBL" id="WNLA01000044">
    <property type="protein sequence ID" value="MTW06222.1"/>
    <property type="molecule type" value="Genomic_DNA"/>
</dbReference>
<gene>
    <name evidence="1" type="ORF">GM668_29520</name>
</gene>
<evidence type="ECO:0000313" key="1">
    <source>
        <dbReference type="EMBL" id="MTW06222.1"/>
    </source>
</evidence>
<comment type="caution">
    <text evidence="1">The sequence shown here is derived from an EMBL/GenBank/DDBJ whole genome shotgun (WGS) entry which is preliminary data.</text>
</comment>